<sequence length="179" mass="19645">MANRIAKLGRERSLKTLAERLFVIEGPGAERKLRHAEAALLRANPELATPEGFASGKTVIIPGDIGLIPTDRVIAARQSADGLLDETGTRLDLAGKTLAGRYAEGRKQAEETLARVTDRRLVQQIKRVLPEGTAILSKARETIGKQAEEDKTREERFAKAMEEAQARLAALRALAERQR</sequence>
<reference evidence="1 2" key="1">
    <citation type="submission" date="2019-03" db="EMBL/GenBank/DDBJ databases">
        <title>Genomic Encyclopedia of Type Strains, Phase IV (KMG-IV): sequencing the most valuable type-strain genomes for metagenomic binning, comparative biology and taxonomic classification.</title>
        <authorList>
            <person name="Goeker M."/>
        </authorList>
    </citation>
    <scope>NUCLEOTIDE SEQUENCE [LARGE SCALE GENOMIC DNA]</scope>
    <source>
        <strain evidence="1 2">DSM 18063</strain>
    </source>
</reference>
<comment type="caution">
    <text evidence="1">The sequence shown here is derived from an EMBL/GenBank/DDBJ whole genome shotgun (WGS) entry which is preliminary data.</text>
</comment>
<dbReference type="RefSeq" id="WP_132461784.1">
    <property type="nucleotide sequence ID" value="NZ_SLXP01000004.1"/>
</dbReference>
<keyword evidence="2" id="KW-1185">Reference proteome</keyword>
<dbReference type="EMBL" id="SLXP01000004">
    <property type="protein sequence ID" value="TCP41854.1"/>
    <property type="molecule type" value="Genomic_DNA"/>
</dbReference>
<gene>
    <name evidence="1" type="ORF">EV662_104198</name>
</gene>
<organism evidence="1 2">
    <name type="scientific">Rhodovulum marinum</name>
    <dbReference type="NCBI Taxonomy" id="320662"/>
    <lineage>
        <taxon>Bacteria</taxon>
        <taxon>Pseudomonadati</taxon>
        <taxon>Pseudomonadota</taxon>
        <taxon>Alphaproteobacteria</taxon>
        <taxon>Rhodobacterales</taxon>
        <taxon>Paracoccaceae</taxon>
        <taxon>Rhodovulum</taxon>
    </lineage>
</organism>
<evidence type="ECO:0000313" key="2">
    <source>
        <dbReference type="Proteomes" id="UP000294835"/>
    </source>
</evidence>
<dbReference type="OrthoDB" id="7850595at2"/>
<dbReference type="AlphaFoldDB" id="A0A4R2Q290"/>
<protein>
    <submittedName>
        <fullName evidence="1">Uncharacterized protein</fullName>
    </submittedName>
</protein>
<name>A0A4R2Q290_9RHOB</name>
<accession>A0A4R2Q290</accession>
<evidence type="ECO:0000313" key="1">
    <source>
        <dbReference type="EMBL" id="TCP41854.1"/>
    </source>
</evidence>
<dbReference type="Proteomes" id="UP000294835">
    <property type="component" value="Unassembled WGS sequence"/>
</dbReference>
<proteinExistence type="predicted"/>